<proteinExistence type="predicted"/>
<sequence length="361" mass="39846">MLQPPVRRLGFSVLHRGPSSTSIRCASALPQIPGLVLTNQEIPSDRLINQIRTWAKSSETLSSQGFDLLQLAERVDGRLAPRAVCGLLRTHLRLPETDEPVSAVVGLFYRARDHLNREFWEDQARKLCDIVAGECLQGSRGIQLLVHHNAPKWAMGLEIGNHRLLSELGVLHIVGRPSGRARAEQDPEFLGGSSSESSSDAVSAHAGFHQFADVVRTESSFERTHVGSVRTGWYVLRDDSGEVACGLRVLGSLPLRLVCSSAWVRPGEGARFGGLVAALQRLAKRPVCSLVADTRDPHWLGLCSEEFQDVFGFWRRERKLGVAVTGVPQGLTAEEQVRFARAPFLVPWEFLPFHSGRVVFT</sequence>
<dbReference type="EMBL" id="HBFQ01039295">
    <property type="protein sequence ID" value="CAD8853495.1"/>
    <property type="molecule type" value="Transcribed_RNA"/>
</dbReference>
<protein>
    <submittedName>
        <fullName evidence="1">Uncharacterized protein</fullName>
    </submittedName>
</protein>
<reference evidence="1" key="1">
    <citation type="submission" date="2021-01" db="EMBL/GenBank/DDBJ databases">
        <authorList>
            <person name="Corre E."/>
            <person name="Pelletier E."/>
            <person name="Niang G."/>
            <person name="Scheremetjew M."/>
            <person name="Finn R."/>
            <person name="Kale V."/>
            <person name="Holt S."/>
            <person name="Cochrane G."/>
            <person name="Meng A."/>
            <person name="Brown T."/>
            <person name="Cohen L."/>
        </authorList>
    </citation>
    <scope>NUCLEOTIDE SEQUENCE</scope>
</reference>
<evidence type="ECO:0000313" key="1">
    <source>
        <dbReference type="EMBL" id="CAD8853495.1"/>
    </source>
</evidence>
<organism evidence="1">
    <name type="scientific">Noctiluca scintillans</name>
    <name type="common">Sea sparkle</name>
    <name type="synonym">Red tide dinoflagellate</name>
    <dbReference type="NCBI Taxonomy" id="2966"/>
    <lineage>
        <taxon>Eukaryota</taxon>
        <taxon>Sar</taxon>
        <taxon>Alveolata</taxon>
        <taxon>Dinophyceae</taxon>
        <taxon>Noctilucales</taxon>
        <taxon>Noctilucaceae</taxon>
        <taxon>Noctiluca</taxon>
    </lineage>
</organism>
<name>A0A7S1AGG7_NOCSC</name>
<dbReference type="AlphaFoldDB" id="A0A7S1AGG7"/>
<gene>
    <name evidence="1" type="ORF">NSCI0253_LOCUS27846</name>
</gene>
<accession>A0A7S1AGG7</accession>